<dbReference type="KEGG" id="mico:GDR74_01040"/>
<feature type="binding site" evidence="6">
    <location>
        <position position="96"/>
    </location>
    <ligand>
        <name>Zn(2+)</name>
        <dbReference type="ChEBI" id="CHEBI:29105"/>
    </ligand>
</feature>
<dbReference type="CDD" id="cd03378">
    <property type="entry name" value="beta_CA_cladeC"/>
    <property type="match status" value="1"/>
</dbReference>
<accession>A0A5P9JTX1</accession>
<dbReference type="RefSeq" id="WP_152584560.1">
    <property type="nucleotide sequence ID" value="NZ_CP045423.1"/>
</dbReference>
<keyword evidence="6" id="KW-0479">Metal-binding</keyword>
<dbReference type="Proteomes" id="UP000325614">
    <property type="component" value="Chromosome"/>
</dbReference>
<dbReference type="PROSITE" id="PS51318">
    <property type="entry name" value="TAT"/>
    <property type="match status" value="1"/>
</dbReference>
<dbReference type="SMART" id="SM00947">
    <property type="entry name" value="Pro_CA"/>
    <property type="match status" value="1"/>
</dbReference>
<keyword evidence="7" id="KW-0732">Signal</keyword>
<dbReference type="PANTHER" id="PTHR11002:SF79">
    <property type="entry name" value="CARBONIC ANHYDRASE 2"/>
    <property type="match status" value="1"/>
</dbReference>
<feature type="binding site" evidence="6">
    <location>
        <position position="94"/>
    </location>
    <ligand>
        <name>Zn(2+)</name>
        <dbReference type="ChEBI" id="CHEBI:29105"/>
    </ligand>
</feature>
<dbReference type="PROSITE" id="PS00704">
    <property type="entry name" value="PROK_CO2_ANHYDRASE_1"/>
    <property type="match status" value="1"/>
</dbReference>
<dbReference type="InterPro" id="IPR015892">
    <property type="entry name" value="Carbonic_anhydrase_CS"/>
</dbReference>
<evidence type="ECO:0000256" key="7">
    <source>
        <dbReference type="SAM" id="SignalP"/>
    </source>
</evidence>
<dbReference type="GO" id="GO:0008270">
    <property type="term" value="F:zinc ion binding"/>
    <property type="evidence" value="ECO:0007669"/>
    <property type="project" value="InterPro"/>
</dbReference>
<sequence length="241" mass="24490">MCDNCSSGAAPHLSRRGLLMAGAGMAMASGAALKAGSAFAQAAPQNAIGGEDALKRIMDGNARYVANAPAQKDFSAGRAARAQSQHPVAAIVSCSDSRVAPEFAFDQNPGDLFVVRVAGNFVNDDGLASLEFGTQFLGAPLILVLGHTGCGALVSAVKAVDEGLELPGHLPDLIGALKPAVEAAKRENAPDLAAAAIVANVKLNVERLRNASPILKARAAEKKLLVAGGVYDLATGKVSLV</sequence>
<proteinExistence type="inferred from homology"/>
<protein>
    <recommendedName>
        <fullName evidence="2">carbonic anhydrase</fullName>
        <ecNumber evidence="2">4.2.1.1</ecNumber>
    </recommendedName>
</protein>
<comment type="catalytic activity">
    <reaction evidence="5">
        <text>hydrogencarbonate + H(+) = CO2 + H2O</text>
        <dbReference type="Rhea" id="RHEA:10748"/>
        <dbReference type="ChEBI" id="CHEBI:15377"/>
        <dbReference type="ChEBI" id="CHEBI:15378"/>
        <dbReference type="ChEBI" id="CHEBI:16526"/>
        <dbReference type="ChEBI" id="CHEBI:17544"/>
        <dbReference type="EC" id="4.2.1.1"/>
    </reaction>
</comment>
<evidence type="ECO:0000256" key="6">
    <source>
        <dbReference type="PIRSR" id="PIRSR601765-1"/>
    </source>
</evidence>
<feature type="binding site" evidence="6">
    <location>
        <position position="147"/>
    </location>
    <ligand>
        <name>Zn(2+)</name>
        <dbReference type="ChEBI" id="CHEBI:29105"/>
    </ligand>
</feature>
<feature type="chain" id="PRO_5025011918" description="carbonic anhydrase" evidence="7">
    <location>
        <begin position="29"/>
        <end position="241"/>
    </location>
</feature>
<reference evidence="8 9" key="1">
    <citation type="submission" date="2019-10" db="EMBL/GenBank/DDBJ databases">
        <title>Isolation, Identification of Microvirga thermotolerans HR1, a novel thermophilic bacterium and Comparative Genomics of the genus Microvirga.</title>
        <authorList>
            <person name="Li J."/>
            <person name="Zhang W."/>
            <person name="Lin M."/>
            <person name="Wang J."/>
        </authorList>
    </citation>
    <scope>NUCLEOTIDE SEQUENCE [LARGE SCALE GENOMIC DNA]</scope>
    <source>
        <strain evidence="8 9">HR1</strain>
    </source>
</reference>
<dbReference type="AlphaFoldDB" id="A0A5P9JTX1"/>
<gene>
    <name evidence="8" type="ORF">GDR74_01040</name>
</gene>
<dbReference type="EC" id="4.2.1.1" evidence="2"/>
<evidence type="ECO:0000256" key="5">
    <source>
        <dbReference type="ARBA" id="ARBA00048348"/>
    </source>
</evidence>
<dbReference type="Pfam" id="PF00484">
    <property type="entry name" value="Pro_CA"/>
    <property type="match status" value="1"/>
</dbReference>
<organism evidence="8 9">
    <name type="scientific">Microvirga thermotolerans</name>
    <dbReference type="NCBI Taxonomy" id="2651334"/>
    <lineage>
        <taxon>Bacteria</taxon>
        <taxon>Pseudomonadati</taxon>
        <taxon>Pseudomonadota</taxon>
        <taxon>Alphaproteobacteria</taxon>
        <taxon>Hyphomicrobiales</taxon>
        <taxon>Methylobacteriaceae</taxon>
        <taxon>Microvirga</taxon>
    </lineage>
</organism>
<dbReference type="PANTHER" id="PTHR11002">
    <property type="entry name" value="CARBONIC ANHYDRASE"/>
    <property type="match status" value="1"/>
</dbReference>
<dbReference type="GO" id="GO:0004089">
    <property type="term" value="F:carbonate dehydratase activity"/>
    <property type="evidence" value="ECO:0007669"/>
    <property type="project" value="UniProtKB-EC"/>
</dbReference>
<dbReference type="InterPro" id="IPR036874">
    <property type="entry name" value="Carbonic_anhydrase_sf"/>
</dbReference>
<evidence type="ECO:0000256" key="1">
    <source>
        <dbReference type="ARBA" id="ARBA00006217"/>
    </source>
</evidence>
<evidence type="ECO:0000256" key="2">
    <source>
        <dbReference type="ARBA" id="ARBA00012925"/>
    </source>
</evidence>
<dbReference type="Gene3D" id="3.40.1050.10">
    <property type="entry name" value="Carbonic anhydrase"/>
    <property type="match status" value="1"/>
</dbReference>
<keyword evidence="4" id="KW-0456">Lyase</keyword>
<name>A0A5P9JTX1_9HYPH</name>
<dbReference type="GO" id="GO:0015976">
    <property type="term" value="P:carbon utilization"/>
    <property type="evidence" value="ECO:0007669"/>
    <property type="project" value="InterPro"/>
</dbReference>
<comment type="cofactor">
    <cofactor evidence="6">
        <name>Zn(2+)</name>
        <dbReference type="ChEBI" id="CHEBI:29105"/>
    </cofactor>
    <text evidence="6">Binds 1 zinc ion per subunit.</text>
</comment>
<dbReference type="EMBL" id="CP045423">
    <property type="protein sequence ID" value="QFU14910.1"/>
    <property type="molecule type" value="Genomic_DNA"/>
</dbReference>
<evidence type="ECO:0000256" key="4">
    <source>
        <dbReference type="ARBA" id="ARBA00023239"/>
    </source>
</evidence>
<feature type="signal peptide" evidence="7">
    <location>
        <begin position="1"/>
        <end position="28"/>
    </location>
</feature>
<evidence type="ECO:0000313" key="8">
    <source>
        <dbReference type="EMBL" id="QFU14910.1"/>
    </source>
</evidence>
<dbReference type="InterPro" id="IPR001765">
    <property type="entry name" value="Carbonic_anhydrase"/>
</dbReference>
<evidence type="ECO:0000256" key="3">
    <source>
        <dbReference type="ARBA" id="ARBA00022833"/>
    </source>
</evidence>
<evidence type="ECO:0000313" key="9">
    <source>
        <dbReference type="Proteomes" id="UP000325614"/>
    </source>
</evidence>
<comment type="similarity">
    <text evidence="1">Belongs to the beta-class carbonic anhydrase family.</text>
</comment>
<dbReference type="SUPFAM" id="SSF53056">
    <property type="entry name" value="beta-carbonic anhydrase, cab"/>
    <property type="match status" value="1"/>
</dbReference>
<dbReference type="InterPro" id="IPR006311">
    <property type="entry name" value="TAT_signal"/>
</dbReference>
<keyword evidence="3 6" id="KW-0862">Zinc</keyword>
<keyword evidence="9" id="KW-1185">Reference proteome</keyword>
<feature type="binding site" evidence="6">
    <location>
        <position position="150"/>
    </location>
    <ligand>
        <name>Zn(2+)</name>
        <dbReference type="ChEBI" id="CHEBI:29105"/>
    </ligand>
</feature>